<dbReference type="InterPro" id="IPR050815">
    <property type="entry name" value="TF_fung"/>
</dbReference>
<feature type="compositionally biased region" description="Polar residues" evidence="6">
    <location>
        <begin position="143"/>
        <end position="156"/>
    </location>
</feature>
<dbReference type="CDD" id="cd12148">
    <property type="entry name" value="fungal_TF_MHR"/>
    <property type="match status" value="1"/>
</dbReference>
<dbReference type="Pfam" id="PF00172">
    <property type="entry name" value="Zn_clus"/>
    <property type="match status" value="1"/>
</dbReference>
<comment type="subcellular location">
    <subcellularLocation>
        <location evidence="1">Nucleus</location>
    </subcellularLocation>
</comment>
<dbReference type="SMART" id="SM00066">
    <property type="entry name" value="GAL4"/>
    <property type="match status" value="1"/>
</dbReference>
<feature type="region of interest" description="Disordered" evidence="6">
    <location>
        <begin position="1"/>
        <end position="54"/>
    </location>
</feature>
<dbReference type="GO" id="GO:0003677">
    <property type="term" value="F:DNA binding"/>
    <property type="evidence" value="ECO:0007669"/>
    <property type="project" value="InterPro"/>
</dbReference>
<reference evidence="8" key="1">
    <citation type="submission" date="2021-06" db="EMBL/GenBank/DDBJ databases">
        <authorList>
            <person name="Kallberg Y."/>
            <person name="Tangrot J."/>
            <person name="Rosling A."/>
        </authorList>
    </citation>
    <scope>NUCLEOTIDE SEQUENCE</scope>
    <source>
        <strain evidence="8">MT106</strain>
    </source>
</reference>
<evidence type="ECO:0000313" key="9">
    <source>
        <dbReference type="Proteomes" id="UP000789831"/>
    </source>
</evidence>
<dbReference type="PANTHER" id="PTHR47338">
    <property type="entry name" value="ZN(II)2CYS6 TRANSCRIPTION FACTOR (EUROFUNG)-RELATED"/>
    <property type="match status" value="1"/>
</dbReference>
<feature type="region of interest" description="Disordered" evidence="6">
    <location>
        <begin position="129"/>
        <end position="156"/>
    </location>
</feature>
<feature type="region of interest" description="Disordered" evidence="6">
    <location>
        <begin position="208"/>
        <end position="264"/>
    </location>
</feature>
<keyword evidence="9" id="KW-1185">Reference proteome</keyword>
<dbReference type="GO" id="GO:0006351">
    <property type="term" value="P:DNA-templated transcription"/>
    <property type="evidence" value="ECO:0007669"/>
    <property type="project" value="InterPro"/>
</dbReference>
<feature type="domain" description="Zn(2)-C6 fungal-type" evidence="7">
    <location>
        <begin position="56"/>
        <end position="86"/>
    </location>
</feature>
<dbReference type="GO" id="GO:0008270">
    <property type="term" value="F:zinc ion binding"/>
    <property type="evidence" value="ECO:0007669"/>
    <property type="project" value="InterPro"/>
</dbReference>
<proteinExistence type="predicted"/>
<comment type="caution">
    <text evidence="8">The sequence shown here is derived from an EMBL/GenBank/DDBJ whole genome shotgun (WGS) entry which is preliminary data.</text>
</comment>
<evidence type="ECO:0000256" key="6">
    <source>
        <dbReference type="SAM" id="MobiDB-lite"/>
    </source>
</evidence>
<keyword evidence="5" id="KW-0539">Nucleus</keyword>
<protein>
    <submittedName>
        <fullName evidence="8">3702_t:CDS:1</fullName>
    </submittedName>
</protein>
<dbReference type="PROSITE" id="PS00463">
    <property type="entry name" value="ZN2_CY6_FUNGAL_1"/>
    <property type="match status" value="1"/>
</dbReference>
<dbReference type="PROSITE" id="PS50048">
    <property type="entry name" value="ZN2_CY6_FUNGAL_2"/>
    <property type="match status" value="1"/>
</dbReference>
<dbReference type="OrthoDB" id="2123952at2759"/>
<dbReference type="GO" id="GO:0005634">
    <property type="term" value="C:nucleus"/>
    <property type="evidence" value="ECO:0007669"/>
    <property type="project" value="UniProtKB-SubCell"/>
</dbReference>
<evidence type="ECO:0000313" key="8">
    <source>
        <dbReference type="EMBL" id="CAG8435611.1"/>
    </source>
</evidence>
<name>A0A9N8V396_9GLOM</name>
<dbReference type="SUPFAM" id="SSF57701">
    <property type="entry name" value="Zn2/Cys6 DNA-binding domain"/>
    <property type="match status" value="1"/>
</dbReference>
<keyword evidence="2" id="KW-0479">Metal-binding</keyword>
<evidence type="ECO:0000256" key="1">
    <source>
        <dbReference type="ARBA" id="ARBA00004123"/>
    </source>
</evidence>
<evidence type="ECO:0000256" key="3">
    <source>
        <dbReference type="ARBA" id="ARBA00023015"/>
    </source>
</evidence>
<keyword evidence="4" id="KW-0804">Transcription</keyword>
<dbReference type="SMART" id="SM00906">
    <property type="entry name" value="Fungal_trans"/>
    <property type="match status" value="1"/>
</dbReference>
<dbReference type="InterPro" id="IPR001138">
    <property type="entry name" value="Zn2Cys6_DnaBD"/>
</dbReference>
<dbReference type="CDD" id="cd00067">
    <property type="entry name" value="GAL4"/>
    <property type="match status" value="1"/>
</dbReference>
<dbReference type="InterPro" id="IPR007219">
    <property type="entry name" value="XnlR_reg_dom"/>
</dbReference>
<gene>
    <name evidence="8" type="ORF">AGERDE_LOCUS560</name>
</gene>
<feature type="compositionally biased region" description="Low complexity" evidence="6">
    <location>
        <begin position="12"/>
        <end position="36"/>
    </location>
</feature>
<evidence type="ECO:0000256" key="2">
    <source>
        <dbReference type="ARBA" id="ARBA00022723"/>
    </source>
</evidence>
<evidence type="ECO:0000256" key="5">
    <source>
        <dbReference type="ARBA" id="ARBA00023242"/>
    </source>
</evidence>
<keyword evidence="3" id="KW-0805">Transcription regulation</keyword>
<dbReference type="Gene3D" id="4.10.240.10">
    <property type="entry name" value="Zn(2)-C6 fungal-type DNA-binding domain"/>
    <property type="match status" value="1"/>
</dbReference>
<dbReference type="InterPro" id="IPR036864">
    <property type="entry name" value="Zn2-C6_fun-type_DNA-bd_sf"/>
</dbReference>
<feature type="compositionally biased region" description="Polar residues" evidence="6">
    <location>
        <begin position="211"/>
        <end position="237"/>
    </location>
</feature>
<dbReference type="Pfam" id="PF04082">
    <property type="entry name" value="Fungal_trans"/>
    <property type="match status" value="1"/>
</dbReference>
<feature type="compositionally biased region" description="Low complexity" evidence="6">
    <location>
        <begin position="238"/>
        <end position="254"/>
    </location>
</feature>
<sequence>MSNLTIPNLPHSPTSQSITDSSSLISNASPSSPSSVSGGGEDNTKTPTKRKRLTQACDACRKKKVKCSGEKPSCQNCQRLKVACTYIPSTKKRGPRVGLVESLEKRLQQMEKLLQPLKEQGLVEDIEDRDIPSTPTKRPRLASTDSKNSLASFDGNQSQQFSNLNAANAERIQAPKAEFSNANVNMKSFGAMMNRNPEDHLKNFTELSPLLTPQSGSPIRQHTPTTPMSSQFSITEKSQLTPPQQSQQLSQQTTGQVISNEKNNEPEEDVLLYFGSTSARPGFRTCQELFGSMNWTDLPALSDPSSALSNNASTSSSFDPPPTREVGPLICYPLRMKNLRNDLPKKDVILHLAEYFFRYSYPQMPMFHKTTLLRRLEENKVSPFLIYSLCAVNREGIITNPPYLAGEPFADIATSMILDSFDEPTVEHCQALLLMALHQYGTMRGPRSWLYVSLAIRMAQELGLHKEFEGPTLGSSQKIDSEAAFIEREIRRRTFWCCFVIDRFSACALGRPTIIDEADIEIRLPIPDRDWELEHPIVVDTEFGRLKKVEVSKDGCMILENKGLFALLVSAAALLGRVAQMINRAKANETLQPWNPESQYSILSQQIEKWYSELCPNMIWSKERLTQHLEYNVGAAYATIHLLYYATIVILNRPHIGMLQNAEVPVEHYDFVRMSVDHCKNAARAVSEIANAVLKTNCFHLCPFVLYPLFAASTIHINETSKNDGADSEMAKKYLCVNLQFMKSMQPWWAMAAKLHCMLKEMYKRSTEASGLMEFWNCSNIQTKPIPKNRESAMTTIDNVSQNFSIPESNFGFQSILLPGEFTSPRIFMNETANVPESWYSMLKTPSPRPFFRPNINKNENGEYIGDDYFSLYNSELPNGFSYDALLNDALNNETSISFDLLSPGRVSRTGPVKYLMNEAVINAGGGQMSTGSTTGNTNSQVVQQQQQLNEQNTFSLISAIVPPSSSRTVL</sequence>
<accession>A0A9N8V396</accession>
<organism evidence="8 9">
    <name type="scientific">Ambispora gerdemannii</name>
    <dbReference type="NCBI Taxonomy" id="144530"/>
    <lineage>
        <taxon>Eukaryota</taxon>
        <taxon>Fungi</taxon>
        <taxon>Fungi incertae sedis</taxon>
        <taxon>Mucoromycota</taxon>
        <taxon>Glomeromycotina</taxon>
        <taxon>Glomeromycetes</taxon>
        <taxon>Archaeosporales</taxon>
        <taxon>Ambisporaceae</taxon>
        <taxon>Ambispora</taxon>
    </lineage>
</organism>
<dbReference type="GO" id="GO:0000981">
    <property type="term" value="F:DNA-binding transcription factor activity, RNA polymerase II-specific"/>
    <property type="evidence" value="ECO:0007669"/>
    <property type="project" value="InterPro"/>
</dbReference>
<dbReference type="Proteomes" id="UP000789831">
    <property type="component" value="Unassembled WGS sequence"/>
</dbReference>
<dbReference type="EMBL" id="CAJVPL010000027">
    <property type="protein sequence ID" value="CAG8435611.1"/>
    <property type="molecule type" value="Genomic_DNA"/>
</dbReference>
<dbReference type="PANTHER" id="PTHR47338:SF5">
    <property type="entry name" value="ZN(II)2CYS6 TRANSCRIPTION FACTOR (EUROFUNG)"/>
    <property type="match status" value="1"/>
</dbReference>
<dbReference type="AlphaFoldDB" id="A0A9N8V396"/>
<evidence type="ECO:0000259" key="7">
    <source>
        <dbReference type="PROSITE" id="PS50048"/>
    </source>
</evidence>
<evidence type="ECO:0000256" key="4">
    <source>
        <dbReference type="ARBA" id="ARBA00023163"/>
    </source>
</evidence>